<organism evidence="1 2">
    <name type="scientific">Thermoanaerobaculum aquaticum</name>
    <dbReference type="NCBI Taxonomy" id="1312852"/>
    <lineage>
        <taxon>Bacteria</taxon>
        <taxon>Pseudomonadati</taxon>
        <taxon>Acidobacteriota</taxon>
        <taxon>Thermoanaerobaculia</taxon>
        <taxon>Thermoanaerobaculales</taxon>
        <taxon>Thermoanaerobaculaceae</taxon>
        <taxon>Thermoanaerobaculum</taxon>
    </lineage>
</organism>
<reference evidence="1 2" key="1">
    <citation type="submission" date="2014-04" db="EMBL/GenBank/DDBJ databases">
        <title>The Genome Sequence of Thermoanaerobaculum aquaticum MP-01, The First Cultivated Group 23 Acidobacterium.</title>
        <authorList>
            <person name="Stamps B.W."/>
            <person name="Losey N.A."/>
            <person name="Lawson P.A."/>
            <person name="Stevenson B.S."/>
        </authorList>
    </citation>
    <scope>NUCLEOTIDE SEQUENCE [LARGE SCALE GENOMIC DNA]</scope>
    <source>
        <strain evidence="1 2">MP-01</strain>
    </source>
</reference>
<proteinExistence type="predicted"/>
<evidence type="ECO:0000313" key="1">
    <source>
        <dbReference type="EMBL" id="KDA52920.1"/>
    </source>
</evidence>
<dbReference type="Gene3D" id="4.10.1080.10">
    <property type="entry name" value="TSP type-3 repeat"/>
    <property type="match status" value="1"/>
</dbReference>
<name>A0A062XWR9_9BACT</name>
<accession>A0A062XWR9</accession>
<comment type="caution">
    <text evidence="1">The sequence shown here is derived from an EMBL/GenBank/DDBJ whole genome shotgun (WGS) entry which is preliminary data.</text>
</comment>
<dbReference type="Proteomes" id="UP000027284">
    <property type="component" value="Unassembled WGS sequence"/>
</dbReference>
<dbReference type="EMBL" id="JMFG01000038">
    <property type="protein sequence ID" value="KDA52920.1"/>
    <property type="molecule type" value="Genomic_DNA"/>
</dbReference>
<dbReference type="SUPFAM" id="SSF103647">
    <property type="entry name" value="TSP type-3 repeat"/>
    <property type="match status" value="1"/>
</dbReference>
<gene>
    <name evidence="1" type="ORF">EG19_08770</name>
</gene>
<dbReference type="GO" id="GO:0005509">
    <property type="term" value="F:calcium ion binding"/>
    <property type="evidence" value="ECO:0007669"/>
    <property type="project" value="InterPro"/>
</dbReference>
<dbReference type="InterPro" id="IPR028974">
    <property type="entry name" value="TSP_type-3_rpt"/>
</dbReference>
<keyword evidence="2" id="KW-1185">Reference proteome</keyword>
<sequence>MQSIGCDASSVGPLVQLVETENIPCEIRFSAFAALAQFGSPEALQALQRFLHRPTRTADSRWPQAQPADPWFLENGTEWRYKWNSREFVLYEDRYGDLAPGLWLAVVEQNRIISSWFTGIPSFQEASQVAFVPSPGGFRIVLRRKAYGGEAAAETPENVIASVSWEEIQRDQDGDGLTDLLETQLGLAKNRVDTDQDGIEDALDWCPNCGQPPAGPEDEAAKALLYQVACVFDTSTDSLTPQRVTWVRPLEFAHPWRPVFVLVKGAQELEQLRAGPVDIDHMDAIWIYPINPEKPPRGWPAELLPQPGQVALELGSGFLRVAALLEQKSDGAWYVVRFSATGRC</sequence>
<protein>
    <submittedName>
        <fullName evidence="1">Uncharacterized protein</fullName>
    </submittedName>
</protein>
<evidence type="ECO:0000313" key="2">
    <source>
        <dbReference type="Proteomes" id="UP000027284"/>
    </source>
</evidence>
<dbReference type="AlphaFoldDB" id="A0A062XWR9"/>